<keyword evidence="1" id="KW-0812">Transmembrane</keyword>
<evidence type="ECO:0000256" key="1">
    <source>
        <dbReference type="SAM" id="Phobius"/>
    </source>
</evidence>
<dbReference type="AlphaFoldDB" id="C7LZ40"/>
<organism evidence="2 3">
    <name type="scientific">Acidimicrobium ferrooxidans (strain DSM 10331 / JCM 15462 / NBRC 103882 / ICP)</name>
    <dbReference type="NCBI Taxonomy" id="525909"/>
    <lineage>
        <taxon>Bacteria</taxon>
        <taxon>Bacillati</taxon>
        <taxon>Actinomycetota</taxon>
        <taxon>Acidimicrobiia</taxon>
        <taxon>Acidimicrobiales</taxon>
        <taxon>Acidimicrobiaceae</taxon>
        <taxon>Acidimicrobium</taxon>
    </lineage>
</organism>
<dbReference type="STRING" id="525909.Afer_1063"/>
<reference evidence="2 3" key="1">
    <citation type="journal article" date="2009" name="Stand. Genomic Sci.">
        <title>Complete genome sequence of Acidimicrobium ferrooxidans type strain (ICP).</title>
        <authorList>
            <person name="Clum A."/>
            <person name="Nolan M."/>
            <person name="Lang E."/>
            <person name="Glavina Del Rio T."/>
            <person name="Tice H."/>
            <person name="Copeland A."/>
            <person name="Cheng J.F."/>
            <person name="Lucas S."/>
            <person name="Chen F."/>
            <person name="Bruce D."/>
            <person name="Goodwin L."/>
            <person name="Pitluck S."/>
            <person name="Ivanova N."/>
            <person name="Mavrommatis K."/>
            <person name="Mikhailova N."/>
            <person name="Pati A."/>
            <person name="Chen A."/>
            <person name="Palaniappan K."/>
            <person name="Goker M."/>
            <person name="Spring S."/>
            <person name="Land M."/>
            <person name="Hauser L."/>
            <person name="Chang Y.J."/>
            <person name="Jeffries C.C."/>
            <person name="Chain P."/>
            <person name="Bristow J."/>
            <person name="Eisen J.A."/>
            <person name="Markowitz V."/>
            <person name="Hugenholtz P."/>
            <person name="Kyrpides N.C."/>
            <person name="Klenk H.P."/>
            <person name="Lapidus A."/>
        </authorList>
    </citation>
    <scope>NUCLEOTIDE SEQUENCE [LARGE SCALE GENOMIC DNA]</scope>
    <source>
        <strain evidence="3">DSM 10331 / JCM 15462 / NBRC 103882 / ICP</strain>
    </source>
</reference>
<sequence length="114" mass="12379">MTDSVSQLADDQPTTRLQRVLNLVPRALSSRPHIIFLAVLGVYLVLLPLAHVHVSAFAELVGGNYTNVTSDLGACIAAGGTIHIMRSHRQHRSELAELRRLVEDLSRTLGSGSE</sequence>
<dbReference type="KEGG" id="afo:Afer_1063"/>
<dbReference type="EMBL" id="CP001631">
    <property type="protein sequence ID" value="ACU53998.1"/>
    <property type="molecule type" value="Genomic_DNA"/>
</dbReference>
<proteinExistence type="predicted"/>
<keyword evidence="1" id="KW-1133">Transmembrane helix</keyword>
<dbReference type="OrthoDB" id="2193789at2"/>
<dbReference type="RefSeq" id="WP_015798484.1">
    <property type="nucleotide sequence ID" value="NC_013124.1"/>
</dbReference>
<gene>
    <name evidence="2" type="ordered locus">Afer_1063</name>
</gene>
<dbReference type="eggNOG" id="ENOG502ZP54">
    <property type="taxonomic scope" value="Bacteria"/>
</dbReference>
<name>C7LZ40_ACIFD</name>
<accession>C7LZ40</accession>
<dbReference type="HOGENOM" id="CLU_2115688_0_0_11"/>
<evidence type="ECO:0000313" key="2">
    <source>
        <dbReference type="EMBL" id="ACU53998.1"/>
    </source>
</evidence>
<feature type="transmembrane region" description="Helical" evidence="1">
    <location>
        <begin position="34"/>
        <end position="53"/>
    </location>
</feature>
<protein>
    <submittedName>
        <fullName evidence="2">Uncharacterized protein</fullName>
    </submittedName>
</protein>
<dbReference type="Proteomes" id="UP000000771">
    <property type="component" value="Chromosome"/>
</dbReference>
<keyword evidence="3" id="KW-1185">Reference proteome</keyword>
<evidence type="ECO:0000313" key="3">
    <source>
        <dbReference type="Proteomes" id="UP000000771"/>
    </source>
</evidence>
<keyword evidence="1" id="KW-0472">Membrane</keyword>